<dbReference type="Proteomes" id="UP001164250">
    <property type="component" value="Chromosome 8"/>
</dbReference>
<accession>A0ACC1AUQ0</accession>
<dbReference type="EMBL" id="CM047904">
    <property type="protein sequence ID" value="KAJ0090400.1"/>
    <property type="molecule type" value="Genomic_DNA"/>
</dbReference>
<evidence type="ECO:0000313" key="1">
    <source>
        <dbReference type="EMBL" id="KAJ0090400.1"/>
    </source>
</evidence>
<reference evidence="2" key="1">
    <citation type="journal article" date="2023" name="G3 (Bethesda)">
        <title>Genome assembly and association tests identify interacting loci associated with vigor, precocity, and sex in interspecific pistachio rootstocks.</title>
        <authorList>
            <person name="Palmer W."/>
            <person name="Jacygrad E."/>
            <person name="Sagayaradj S."/>
            <person name="Cavanaugh K."/>
            <person name="Han R."/>
            <person name="Bertier L."/>
            <person name="Beede B."/>
            <person name="Kafkas S."/>
            <person name="Golino D."/>
            <person name="Preece J."/>
            <person name="Michelmore R."/>
        </authorList>
    </citation>
    <scope>NUCLEOTIDE SEQUENCE [LARGE SCALE GENOMIC DNA]</scope>
</reference>
<keyword evidence="2" id="KW-1185">Reference proteome</keyword>
<sequence>MPSSEFRTFIESAASEYHGDTYNLISKNCNHFTDEIAWRLTGKHIPGWVNRLARIGALCGCLLPESLQATSVKQLPEYHECTEDGTESLSTATPRESIEIDDDGEKLLLSPPAGSGEVAFVKEREK</sequence>
<evidence type="ECO:0000313" key="2">
    <source>
        <dbReference type="Proteomes" id="UP001164250"/>
    </source>
</evidence>
<comment type="caution">
    <text evidence="1">The sequence shown here is derived from an EMBL/GenBank/DDBJ whole genome shotgun (WGS) entry which is preliminary data.</text>
</comment>
<proteinExistence type="predicted"/>
<name>A0ACC1AUQ0_9ROSI</name>
<gene>
    <name evidence="1" type="ORF">Patl1_13135</name>
</gene>
<organism evidence="1 2">
    <name type="scientific">Pistacia atlantica</name>
    <dbReference type="NCBI Taxonomy" id="434234"/>
    <lineage>
        <taxon>Eukaryota</taxon>
        <taxon>Viridiplantae</taxon>
        <taxon>Streptophyta</taxon>
        <taxon>Embryophyta</taxon>
        <taxon>Tracheophyta</taxon>
        <taxon>Spermatophyta</taxon>
        <taxon>Magnoliopsida</taxon>
        <taxon>eudicotyledons</taxon>
        <taxon>Gunneridae</taxon>
        <taxon>Pentapetalae</taxon>
        <taxon>rosids</taxon>
        <taxon>malvids</taxon>
        <taxon>Sapindales</taxon>
        <taxon>Anacardiaceae</taxon>
        <taxon>Pistacia</taxon>
    </lineage>
</organism>
<protein>
    <submittedName>
        <fullName evidence="1">Uncharacterized protein</fullName>
    </submittedName>
</protein>